<gene>
    <name evidence="1" type="ORF">HMPREF9436_00816</name>
</gene>
<comment type="caution">
    <text evidence="1">The sequence shown here is derived from an EMBL/GenBank/DDBJ whole genome shotgun (WGS) entry which is preliminary data.</text>
</comment>
<protein>
    <submittedName>
        <fullName evidence="1">Uncharacterized protein</fullName>
    </submittedName>
</protein>
<dbReference type="EMBL" id="AECU01000081">
    <property type="protein sequence ID" value="EFQ07669.1"/>
    <property type="molecule type" value="Genomic_DNA"/>
</dbReference>
<dbReference type="HOGENOM" id="CLU_3183889_0_0_9"/>
<dbReference type="eggNOG" id="COG1418">
    <property type="taxonomic scope" value="Bacteria"/>
</dbReference>
<proteinExistence type="predicted"/>
<reference evidence="1 2" key="1">
    <citation type="submission" date="2010-08" db="EMBL/GenBank/DDBJ databases">
        <authorList>
            <person name="Weinstock G."/>
            <person name="Sodergren E."/>
            <person name="Clifton S."/>
            <person name="Fulton L."/>
            <person name="Fulton B."/>
            <person name="Courtney L."/>
            <person name="Fronick C."/>
            <person name="Harrison M."/>
            <person name="Strong C."/>
            <person name="Farmer C."/>
            <person name="Delahaunty K."/>
            <person name="Markovic C."/>
            <person name="Hall O."/>
            <person name="Minx P."/>
            <person name="Tomlinson C."/>
            <person name="Mitreva M."/>
            <person name="Hou S."/>
            <person name="Chen J."/>
            <person name="Wollam A."/>
            <person name="Pepin K.H."/>
            <person name="Johnson M."/>
            <person name="Bhonagiri V."/>
            <person name="Zhang X."/>
            <person name="Suruliraj S."/>
            <person name="Warren W."/>
            <person name="Chinwalla A."/>
            <person name="Mardis E.R."/>
            <person name="Wilson R.K."/>
        </authorList>
    </citation>
    <scope>NUCLEOTIDE SEQUENCE [LARGE SCALE GENOMIC DNA]</scope>
    <source>
        <strain evidence="1 2">KLE1255</strain>
    </source>
</reference>
<dbReference type="STRING" id="748224.HMPREF9436_00816"/>
<dbReference type="RefSeq" id="WP_005939733.1">
    <property type="nucleotide sequence ID" value="NZ_GL538291.1"/>
</dbReference>
<sequence length="46" mass="5213">MRSYHCSNTNGKYQEQESALLVREFLADTGMTAAQIDRVAYLVGHH</sequence>
<organism evidence="1 2">
    <name type="scientific">Faecalibacterium cf. prausnitzii KLE1255</name>
    <dbReference type="NCBI Taxonomy" id="748224"/>
    <lineage>
        <taxon>Bacteria</taxon>
        <taxon>Bacillati</taxon>
        <taxon>Bacillota</taxon>
        <taxon>Clostridia</taxon>
        <taxon>Eubacteriales</taxon>
        <taxon>Oscillospiraceae</taxon>
        <taxon>Faecalibacterium</taxon>
    </lineage>
</organism>
<evidence type="ECO:0000313" key="1">
    <source>
        <dbReference type="EMBL" id="EFQ07669.1"/>
    </source>
</evidence>
<name>E2ZGN0_9FIRM</name>
<dbReference type="BioCyc" id="FCF748224-HMP:GTSS-636-MONOMER"/>
<dbReference type="AlphaFoldDB" id="E2ZGN0"/>
<dbReference type="SUPFAM" id="SSF109604">
    <property type="entry name" value="HD-domain/PDEase-like"/>
    <property type="match status" value="1"/>
</dbReference>
<dbReference type="Proteomes" id="UP000006028">
    <property type="component" value="Unassembled WGS sequence"/>
</dbReference>
<accession>E2ZGN0</accession>
<evidence type="ECO:0000313" key="2">
    <source>
        <dbReference type="Proteomes" id="UP000006028"/>
    </source>
</evidence>